<organism evidence="3 4">
    <name type="scientific">Streptococcus zalophi</name>
    <dbReference type="NCBI Taxonomy" id="640031"/>
    <lineage>
        <taxon>Bacteria</taxon>
        <taxon>Bacillati</taxon>
        <taxon>Bacillota</taxon>
        <taxon>Bacilli</taxon>
        <taxon>Lactobacillales</taxon>
        <taxon>Streptococcaceae</taxon>
        <taxon>Streptococcus</taxon>
    </lineage>
</organism>
<dbReference type="Proteomes" id="UP000644875">
    <property type="component" value="Unassembled WGS sequence"/>
</dbReference>
<evidence type="ECO:0000256" key="1">
    <source>
        <dbReference type="SAM" id="Phobius"/>
    </source>
</evidence>
<dbReference type="RefSeq" id="WP_199567287.1">
    <property type="nucleotide sequence ID" value="NZ_JAENBP010000002.1"/>
</dbReference>
<dbReference type="Pfam" id="PF13508">
    <property type="entry name" value="Acetyltransf_7"/>
    <property type="match status" value="1"/>
</dbReference>
<dbReference type="InterPro" id="IPR016181">
    <property type="entry name" value="Acyl_CoA_acyltransferase"/>
</dbReference>
<dbReference type="PROSITE" id="PS51186">
    <property type="entry name" value="GNAT"/>
    <property type="match status" value="1"/>
</dbReference>
<proteinExistence type="predicted"/>
<dbReference type="InterPro" id="IPR000182">
    <property type="entry name" value="GNAT_dom"/>
</dbReference>
<keyword evidence="1" id="KW-0812">Transmembrane</keyword>
<evidence type="ECO:0000313" key="4">
    <source>
        <dbReference type="Proteomes" id="UP000644875"/>
    </source>
</evidence>
<dbReference type="Gene3D" id="3.40.630.30">
    <property type="match status" value="1"/>
</dbReference>
<evidence type="ECO:0000259" key="2">
    <source>
        <dbReference type="PROSITE" id="PS51186"/>
    </source>
</evidence>
<feature type="transmembrane region" description="Helical" evidence="1">
    <location>
        <begin position="62"/>
        <end position="82"/>
    </location>
</feature>
<gene>
    <name evidence="3" type="ORF">JHK64_01755</name>
</gene>
<dbReference type="AlphaFoldDB" id="A0A934P9E2"/>
<protein>
    <submittedName>
        <fullName evidence="3">GNAT family N-acetyltransferase</fullName>
    </submittedName>
</protein>
<evidence type="ECO:0000313" key="3">
    <source>
        <dbReference type="EMBL" id="MBJ8349356.1"/>
    </source>
</evidence>
<comment type="caution">
    <text evidence="3">The sequence shown here is derived from an EMBL/GenBank/DDBJ whole genome shotgun (WGS) entry which is preliminary data.</text>
</comment>
<feature type="domain" description="N-acetyltransferase" evidence="2">
    <location>
        <begin position="8"/>
        <end position="149"/>
    </location>
</feature>
<dbReference type="GO" id="GO:0016747">
    <property type="term" value="F:acyltransferase activity, transferring groups other than amino-acyl groups"/>
    <property type="evidence" value="ECO:0007669"/>
    <property type="project" value="InterPro"/>
</dbReference>
<dbReference type="SUPFAM" id="SSF55729">
    <property type="entry name" value="Acyl-CoA N-acyltransferases (Nat)"/>
    <property type="match status" value="1"/>
</dbReference>
<accession>A0A934P9E2</accession>
<keyword evidence="1" id="KW-1133">Transmembrane helix</keyword>
<name>A0A934P9E2_9STRE</name>
<keyword evidence="4" id="KW-1185">Reference proteome</keyword>
<sequence length="179" mass="21182">MAEQLIQKKVTLFSKVSKDVKELYLSAFPEVERFPYLPLLLNAYRRDIEFIAYYDDDKFVGLSYIIFSKHFVFLLFLAVNPLHRNQSYGSRLLNTIRSSSKGRPVVLAIEEMDEEADNYQERLNRLAFYEKNGYHLMPHFYYEMGEKYQLLSTSSEIDMGEFKKMLRKISYGIIPIDID</sequence>
<dbReference type="EMBL" id="JAENBP010000002">
    <property type="protein sequence ID" value="MBJ8349356.1"/>
    <property type="molecule type" value="Genomic_DNA"/>
</dbReference>
<keyword evidence="1" id="KW-0472">Membrane</keyword>
<reference evidence="3 4" key="1">
    <citation type="journal article" date="2021" name="Int. J. Syst. Evol. Microbiol.">
        <title>Streptococcus vicugnae sp. nov., isolated from faeces of alpacas (Vicugna pacos) and cattle (Bos taurus), Streptococcus zalophi sp. nov., and Streptococcus pacificus sp. nov., isolated from respiratory tract of California sea lions (Zalophus californianus).</title>
        <authorList>
            <person name="Volokhov D.V."/>
            <person name="Zagorodnyaya T.A."/>
            <person name="Shen Z."/>
            <person name="Blom J."/>
            <person name="Furtak V.A."/>
            <person name="Eisenberg T."/>
            <person name="Fan P."/>
            <person name="Jeong K.C."/>
            <person name="Gao Y."/>
            <person name="Zhang S."/>
            <person name="Amselle M."/>
        </authorList>
    </citation>
    <scope>NUCLEOTIDE SEQUENCE [LARGE SCALE GENOMIC DNA]</scope>
    <source>
        <strain evidence="4">CSL7508-lung</strain>
    </source>
</reference>
<dbReference type="CDD" id="cd04301">
    <property type="entry name" value="NAT_SF"/>
    <property type="match status" value="1"/>
</dbReference>